<evidence type="ECO:0000313" key="2">
    <source>
        <dbReference type="Proteomes" id="UP001237011"/>
    </source>
</evidence>
<organism evidence="1 2">
    <name type="scientific">Mycoplasma seminis</name>
    <dbReference type="NCBI Taxonomy" id="512749"/>
    <lineage>
        <taxon>Bacteria</taxon>
        <taxon>Bacillati</taxon>
        <taxon>Mycoplasmatota</taxon>
        <taxon>Mollicutes</taxon>
        <taxon>Mycoplasmataceae</taxon>
        <taxon>Mycoplasma</taxon>
    </lineage>
</organism>
<proteinExistence type="predicted"/>
<reference evidence="1" key="1">
    <citation type="submission" date="2023-08" db="EMBL/GenBank/DDBJ databases">
        <title>Complete genome sequence of Mycoplasma seminis 2200.</title>
        <authorList>
            <person name="Spergser J."/>
        </authorList>
    </citation>
    <scope>NUCLEOTIDE SEQUENCE [LARGE SCALE GENOMIC DNA]</scope>
    <source>
        <strain evidence="1">2200</strain>
    </source>
</reference>
<accession>A0ABY9H9W0</accession>
<dbReference type="Proteomes" id="UP001237011">
    <property type="component" value="Chromosome"/>
</dbReference>
<keyword evidence="2" id="KW-1185">Reference proteome</keyword>
<dbReference type="EMBL" id="CP132191">
    <property type="protein sequence ID" value="WLP85286.1"/>
    <property type="molecule type" value="Genomic_DNA"/>
</dbReference>
<evidence type="ECO:0000313" key="1">
    <source>
        <dbReference type="EMBL" id="WLP85286.1"/>
    </source>
</evidence>
<dbReference type="NCBIfam" id="NF047353">
    <property type="entry name" value="tube_lmo2291"/>
    <property type="match status" value="1"/>
</dbReference>
<sequence>MVRSIGNEVSWEIYNSLNIDYKPPYWYQIIEENTDALFFKQENPMTFSRYFNNEVIMLNFKIYLILDNLSHINQLNIFKEIYNQLTIINNLPNFEIIAKAINGLIVENNNIKNQADNLVNFDFDTSTQTYSLNFEILIKQKEQNVKTNNGNKLHIALYPNETTTATTAQFHELKYITELKLNYSSKKEDRNYFHNGGETTSIITGKTTTLSVSIDYDPNDELHQYLVYLLTSEPNKCNNQFIKLEIDGVNKATSATAKNIKVATLKGKATIQFKNGIPSGAVDELIKLQFDILPQDDKWIYE</sequence>
<dbReference type="RefSeq" id="WP_305937722.1">
    <property type="nucleotide sequence ID" value="NZ_CP132191.1"/>
</dbReference>
<protein>
    <submittedName>
        <fullName evidence="1">Uncharacterized protein</fullName>
    </submittedName>
</protein>
<gene>
    <name evidence="1" type="ORF">Q8852_03105</name>
</gene>
<name>A0ABY9H9W0_9MOLU</name>